<evidence type="ECO:0000313" key="1">
    <source>
        <dbReference type="EMBL" id="SFA99228.1"/>
    </source>
</evidence>
<dbReference type="STRING" id="490629.SAMN05216266_103138"/>
<keyword evidence="2" id="KW-1185">Reference proteome</keyword>
<gene>
    <name evidence="1" type="ORF">SAMN05216266_103138</name>
</gene>
<dbReference type="EMBL" id="FOKG01000003">
    <property type="protein sequence ID" value="SFA99228.1"/>
    <property type="molecule type" value="Genomic_DNA"/>
</dbReference>
<name>A0A1I0XG56_9PSEU</name>
<reference evidence="2" key="1">
    <citation type="submission" date="2016-10" db="EMBL/GenBank/DDBJ databases">
        <authorList>
            <person name="Varghese N."/>
            <person name="Submissions S."/>
        </authorList>
    </citation>
    <scope>NUCLEOTIDE SEQUENCE [LARGE SCALE GENOMIC DNA]</scope>
    <source>
        <strain evidence="2">CGMCC 4.3568</strain>
    </source>
</reference>
<dbReference type="AlphaFoldDB" id="A0A1I0XG56"/>
<proteinExistence type="predicted"/>
<sequence>MACVGGEAMAGWTLVVSRREVVRAPAQRVFGKPHPRLAGHVLTYTGHDYRWMDPQPWRMAPLGAIVVTIDLEAPLVRRLLAPDPRQGQDLPISPVMGLRDRPLVLEQAGPSRGIVLALTPVGAYALFGLPLRELANSTSASPTWWAPMSTC</sequence>
<organism evidence="1 2">
    <name type="scientific">Amycolatopsis marina</name>
    <dbReference type="NCBI Taxonomy" id="490629"/>
    <lineage>
        <taxon>Bacteria</taxon>
        <taxon>Bacillati</taxon>
        <taxon>Actinomycetota</taxon>
        <taxon>Actinomycetes</taxon>
        <taxon>Pseudonocardiales</taxon>
        <taxon>Pseudonocardiaceae</taxon>
        <taxon>Amycolatopsis</taxon>
    </lineage>
</organism>
<dbReference type="Proteomes" id="UP000243799">
    <property type="component" value="Unassembled WGS sequence"/>
</dbReference>
<protein>
    <submittedName>
        <fullName evidence="1">Uncharacterized protein</fullName>
    </submittedName>
</protein>
<evidence type="ECO:0000313" key="2">
    <source>
        <dbReference type="Proteomes" id="UP000243799"/>
    </source>
</evidence>
<accession>A0A1I0XG56</accession>